<organism evidence="2 3">
    <name type="scientific">Phytohabitans flavus</name>
    <dbReference type="NCBI Taxonomy" id="1076124"/>
    <lineage>
        <taxon>Bacteria</taxon>
        <taxon>Bacillati</taxon>
        <taxon>Actinomycetota</taxon>
        <taxon>Actinomycetes</taxon>
        <taxon>Micromonosporales</taxon>
        <taxon>Micromonosporaceae</taxon>
    </lineage>
</organism>
<dbReference type="AlphaFoldDB" id="A0A6F8XY96"/>
<gene>
    <name evidence="2" type="ORF">Pflav_051790</name>
</gene>
<accession>A0A6F8XY96</accession>
<dbReference type="Pfam" id="PF21806">
    <property type="entry name" value="DUF6879"/>
    <property type="match status" value="1"/>
</dbReference>
<dbReference type="KEGG" id="pfla:Pflav_051790"/>
<dbReference type="RefSeq" id="WP_232071850.1">
    <property type="nucleotide sequence ID" value="NZ_AP022870.1"/>
</dbReference>
<dbReference type="InterPro" id="IPR049244">
    <property type="entry name" value="DUF6879"/>
</dbReference>
<evidence type="ECO:0000313" key="3">
    <source>
        <dbReference type="Proteomes" id="UP000502508"/>
    </source>
</evidence>
<name>A0A6F8XY96_9ACTN</name>
<feature type="domain" description="DUF6879" evidence="1">
    <location>
        <begin position="8"/>
        <end position="169"/>
    </location>
</feature>
<protein>
    <recommendedName>
        <fullName evidence="1">DUF6879 domain-containing protein</fullName>
    </recommendedName>
</protein>
<dbReference type="Proteomes" id="UP000502508">
    <property type="component" value="Chromosome"/>
</dbReference>
<dbReference type="EMBL" id="AP022870">
    <property type="protein sequence ID" value="BCB78769.1"/>
    <property type="molecule type" value="Genomic_DNA"/>
</dbReference>
<sequence length="171" mass="19362">MADFNGTIEELLAACQRSALHLEIRDSYALDDPVFIDWQAGQAIDPAERWREWFDVVSATTARGVQIKRARVVSEPISEYIRYEYDVTDGLNIASGEEIRWLPRRRASDIALPGNDFWLFDDDLLLFNHVDGNGGWLGVEHSTDPSAVKLCASAFEAVWERAIPHADYHPT</sequence>
<reference evidence="2 3" key="2">
    <citation type="submission" date="2020-03" db="EMBL/GenBank/DDBJ databases">
        <authorList>
            <person name="Ichikawa N."/>
            <person name="Kimura A."/>
            <person name="Kitahashi Y."/>
            <person name="Uohara A."/>
        </authorList>
    </citation>
    <scope>NUCLEOTIDE SEQUENCE [LARGE SCALE GENOMIC DNA]</scope>
    <source>
        <strain evidence="2 3">NBRC 107702</strain>
    </source>
</reference>
<keyword evidence="3" id="KW-1185">Reference proteome</keyword>
<reference evidence="2 3" key="1">
    <citation type="submission" date="2020-03" db="EMBL/GenBank/DDBJ databases">
        <title>Whole genome shotgun sequence of Phytohabitans flavus NBRC 107702.</title>
        <authorList>
            <person name="Komaki H."/>
            <person name="Tamura T."/>
        </authorList>
    </citation>
    <scope>NUCLEOTIDE SEQUENCE [LARGE SCALE GENOMIC DNA]</scope>
    <source>
        <strain evidence="2 3">NBRC 107702</strain>
    </source>
</reference>
<evidence type="ECO:0000313" key="2">
    <source>
        <dbReference type="EMBL" id="BCB78769.1"/>
    </source>
</evidence>
<proteinExistence type="predicted"/>
<evidence type="ECO:0000259" key="1">
    <source>
        <dbReference type="Pfam" id="PF21806"/>
    </source>
</evidence>